<dbReference type="EMBL" id="SGXE01000001">
    <property type="protein sequence ID" value="RZS99151.1"/>
    <property type="molecule type" value="Genomic_DNA"/>
</dbReference>
<dbReference type="Proteomes" id="UP000292262">
    <property type="component" value="Unassembled WGS sequence"/>
</dbReference>
<name>A0A4Q7PFC1_9FLAO</name>
<keyword evidence="1" id="KW-0812">Transmembrane</keyword>
<feature type="transmembrane region" description="Helical" evidence="1">
    <location>
        <begin position="21"/>
        <end position="38"/>
    </location>
</feature>
<proteinExistence type="predicted"/>
<organism evidence="2 3">
    <name type="scientific">Aquimarina brevivitae</name>
    <dbReference type="NCBI Taxonomy" id="323412"/>
    <lineage>
        <taxon>Bacteria</taxon>
        <taxon>Pseudomonadati</taxon>
        <taxon>Bacteroidota</taxon>
        <taxon>Flavobacteriia</taxon>
        <taxon>Flavobacteriales</taxon>
        <taxon>Flavobacteriaceae</taxon>
        <taxon>Aquimarina</taxon>
    </lineage>
</organism>
<feature type="transmembrane region" description="Helical" evidence="1">
    <location>
        <begin position="148"/>
        <end position="168"/>
    </location>
</feature>
<evidence type="ECO:0000256" key="1">
    <source>
        <dbReference type="SAM" id="Phobius"/>
    </source>
</evidence>
<feature type="transmembrane region" description="Helical" evidence="1">
    <location>
        <begin position="114"/>
        <end position="136"/>
    </location>
</feature>
<gene>
    <name evidence="2" type="ORF">EV197_0359</name>
</gene>
<feature type="transmembrane region" description="Helical" evidence="1">
    <location>
        <begin position="83"/>
        <end position="108"/>
    </location>
</feature>
<feature type="transmembrane region" description="Helical" evidence="1">
    <location>
        <begin position="188"/>
        <end position="208"/>
    </location>
</feature>
<feature type="transmembrane region" description="Helical" evidence="1">
    <location>
        <begin position="44"/>
        <end position="62"/>
    </location>
</feature>
<reference evidence="2 3" key="1">
    <citation type="submission" date="2019-02" db="EMBL/GenBank/DDBJ databases">
        <title>Genomic Encyclopedia of Type Strains, Phase IV (KMG-IV): sequencing the most valuable type-strain genomes for metagenomic binning, comparative biology and taxonomic classification.</title>
        <authorList>
            <person name="Goeker M."/>
        </authorList>
    </citation>
    <scope>NUCLEOTIDE SEQUENCE [LARGE SCALE GENOMIC DNA]</scope>
    <source>
        <strain evidence="2 3">DSM 17196</strain>
    </source>
</reference>
<protein>
    <submittedName>
        <fullName evidence="2">Uncharacterized protein</fullName>
    </submittedName>
</protein>
<evidence type="ECO:0000313" key="3">
    <source>
        <dbReference type="Proteomes" id="UP000292262"/>
    </source>
</evidence>
<keyword evidence="3" id="KW-1185">Reference proteome</keyword>
<evidence type="ECO:0000313" key="2">
    <source>
        <dbReference type="EMBL" id="RZS99151.1"/>
    </source>
</evidence>
<accession>A0A4Q7PFC1</accession>
<sequence length="219" mass="25470">MATKLKLFFRNDFESYRVKSWLVVLTTYVLAAFFIYGFKNYSSSILMLCFFVLSIVNSHSIEQKSWLDSCFLHSIFGNKKLSIGINVLSDFILKLILSIPFIISLIIFSTNEEAVLSVITIVLHILLSFFITEMAYKDLTYKKRNKVLIFFYMAFLIFFCSGAIDTTAFTVDESYVLLDFLSRNSMKILLIILLIHSISLPLFFNHYYNFSFIKISKND</sequence>
<keyword evidence="1" id="KW-0472">Membrane</keyword>
<comment type="caution">
    <text evidence="2">The sequence shown here is derived from an EMBL/GenBank/DDBJ whole genome shotgun (WGS) entry which is preliminary data.</text>
</comment>
<keyword evidence="1" id="KW-1133">Transmembrane helix</keyword>
<dbReference type="AlphaFoldDB" id="A0A4Q7PFC1"/>